<evidence type="ECO:0000313" key="8">
    <source>
        <dbReference type="EMBL" id="KAF4722428.1"/>
    </source>
</evidence>
<protein>
    <submittedName>
        <fullName evidence="8">3'(2'), 5'-bisphosphate nucleotidase 1</fullName>
    </submittedName>
</protein>
<keyword evidence="2" id="KW-0452">Lithium</keyword>
<comment type="catalytic activity">
    <reaction evidence="5">
        <text>1D-myo-inositol 1,3,4-trisphosphate + H2O = 1D-myo-inositol 3,4-bisphosphate + phosphate</text>
        <dbReference type="Rhea" id="RHEA:70319"/>
        <dbReference type="ChEBI" id="CHEBI:15377"/>
        <dbReference type="ChEBI" id="CHEBI:43474"/>
        <dbReference type="ChEBI" id="CHEBI:58414"/>
        <dbReference type="ChEBI" id="CHEBI:83241"/>
    </reaction>
    <physiologicalReaction direction="left-to-right" evidence="5">
        <dbReference type="Rhea" id="RHEA:70320"/>
    </physiologicalReaction>
</comment>
<proteinExistence type="inferred from homology"/>
<dbReference type="EMBL" id="JABANM010020691">
    <property type="protein sequence ID" value="KAF4722428.1"/>
    <property type="molecule type" value="Genomic_DNA"/>
</dbReference>
<feature type="binding site" evidence="7">
    <location>
        <position position="151"/>
    </location>
    <ligand>
        <name>Mg(2+)</name>
        <dbReference type="ChEBI" id="CHEBI:18420"/>
        <label>1</label>
        <note>catalytic</note>
    </ligand>
</feature>
<dbReference type="Pfam" id="PF00459">
    <property type="entry name" value="Inositol_P"/>
    <property type="match status" value="1"/>
</dbReference>
<evidence type="ECO:0000256" key="6">
    <source>
        <dbReference type="ARBA" id="ARBA00044478"/>
    </source>
</evidence>
<comment type="caution">
    <text evidence="8">The sequence shown here is derived from an EMBL/GenBank/DDBJ whole genome shotgun (WGS) entry which is preliminary data.</text>
</comment>
<dbReference type="PANTHER" id="PTHR43028">
    <property type="entry name" value="3'(2'),5'-BISPHOSPHATE NUCLEOTIDASE 1"/>
    <property type="match status" value="1"/>
</dbReference>
<dbReference type="AlphaFoldDB" id="A0A7J6RP15"/>
<evidence type="ECO:0000256" key="5">
    <source>
        <dbReference type="ARBA" id="ARBA00044465"/>
    </source>
</evidence>
<reference evidence="8 9" key="1">
    <citation type="submission" date="2020-04" db="EMBL/GenBank/DDBJ databases">
        <title>Perkinsus olseni comparative genomics.</title>
        <authorList>
            <person name="Bogema D.R."/>
        </authorList>
    </citation>
    <scope>NUCLEOTIDE SEQUENCE [LARGE SCALE GENOMIC DNA]</scope>
    <source>
        <strain evidence="8">ATCC PRA-205</strain>
    </source>
</reference>
<organism evidence="8 9">
    <name type="scientific">Perkinsus olseni</name>
    <name type="common">Perkinsus atlanticus</name>
    <dbReference type="NCBI Taxonomy" id="32597"/>
    <lineage>
        <taxon>Eukaryota</taxon>
        <taxon>Sar</taxon>
        <taxon>Alveolata</taxon>
        <taxon>Perkinsozoa</taxon>
        <taxon>Perkinsea</taxon>
        <taxon>Perkinsida</taxon>
        <taxon>Perkinsidae</taxon>
        <taxon>Perkinsus</taxon>
    </lineage>
</organism>
<dbReference type="SUPFAM" id="SSF56655">
    <property type="entry name" value="Carbohydrate phosphatase"/>
    <property type="match status" value="1"/>
</dbReference>
<name>A0A7J6RP15_PEROL</name>
<dbReference type="Gene3D" id="3.40.190.80">
    <property type="match status" value="1"/>
</dbReference>
<evidence type="ECO:0000313" key="9">
    <source>
        <dbReference type="Proteomes" id="UP000574390"/>
    </source>
</evidence>
<gene>
    <name evidence="8" type="primary">INPP1_2</name>
    <name evidence="8" type="ORF">FOZ62_032152</name>
</gene>
<keyword evidence="3 7" id="KW-0479">Metal-binding</keyword>
<dbReference type="InterPro" id="IPR020583">
    <property type="entry name" value="Inositol_monoP_metal-BS"/>
</dbReference>
<dbReference type="GO" id="GO:0004441">
    <property type="term" value="F:inositol-1,4-bisphosphate 1-phosphatase activity"/>
    <property type="evidence" value="ECO:0007669"/>
    <property type="project" value="UniProtKB-EC"/>
</dbReference>
<dbReference type="PANTHER" id="PTHR43028:SF5">
    <property type="entry name" value="3'(2'),5'-BISPHOSPHATE NUCLEOTIDASE 1"/>
    <property type="match status" value="1"/>
</dbReference>
<dbReference type="PROSITE" id="PS00629">
    <property type="entry name" value="IMP_1"/>
    <property type="match status" value="1"/>
</dbReference>
<dbReference type="Gene3D" id="3.30.540.10">
    <property type="entry name" value="Fructose-1,6-Bisphosphatase, subunit A, domain 1"/>
    <property type="match status" value="1"/>
</dbReference>
<comment type="catalytic activity">
    <reaction evidence="6">
        <text>1D-myo-inositol 1,4-bisphosphate + H2O = 1D-myo-inositol 4-phosphate + phosphate</text>
        <dbReference type="Rhea" id="RHEA:15553"/>
        <dbReference type="ChEBI" id="CHEBI:15377"/>
        <dbReference type="ChEBI" id="CHEBI:43474"/>
        <dbReference type="ChEBI" id="CHEBI:58282"/>
        <dbReference type="ChEBI" id="CHEBI:58469"/>
        <dbReference type="EC" id="3.1.3.57"/>
    </reaction>
    <physiologicalReaction direction="left-to-right" evidence="6">
        <dbReference type="Rhea" id="RHEA:15554"/>
    </physiologicalReaction>
</comment>
<evidence type="ECO:0000256" key="4">
    <source>
        <dbReference type="ARBA" id="ARBA00022842"/>
    </source>
</evidence>
<evidence type="ECO:0000256" key="1">
    <source>
        <dbReference type="ARBA" id="ARBA00009759"/>
    </source>
</evidence>
<dbReference type="GO" id="GO:0046872">
    <property type="term" value="F:metal ion binding"/>
    <property type="evidence" value="ECO:0007669"/>
    <property type="project" value="UniProtKB-KW"/>
</dbReference>
<dbReference type="InterPro" id="IPR050725">
    <property type="entry name" value="CysQ/Inositol_MonoPase"/>
</dbReference>
<dbReference type="InterPro" id="IPR000760">
    <property type="entry name" value="Inositol_monophosphatase-like"/>
</dbReference>
<feature type="binding site" evidence="7">
    <location>
        <position position="148"/>
    </location>
    <ligand>
        <name>Mg(2+)</name>
        <dbReference type="ChEBI" id="CHEBI:18420"/>
        <label>1</label>
        <note>catalytic</note>
    </ligand>
</feature>
<keyword evidence="4 7" id="KW-0460">Magnesium</keyword>
<accession>A0A7J6RP15</accession>
<evidence type="ECO:0000256" key="3">
    <source>
        <dbReference type="ARBA" id="ARBA00022723"/>
    </source>
</evidence>
<dbReference type="Proteomes" id="UP000574390">
    <property type="component" value="Unassembled WGS sequence"/>
</dbReference>
<comment type="cofactor">
    <cofactor evidence="7">
        <name>Mg(2+)</name>
        <dbReference type="ChEBI" id="CHEBI:18420"/>
    </cofactor>
</comment>
<sequence>MASTSEPKETATVDFPHLVSVCVTAAHGAAGIIQDVYDRGSLGLVEKGNGVDAFTGRPMDDPQTEADRRAEAYIMSILKSQVPNLDPTTIIGEESEEGETEGSKLEAVGAVRDCRASRGSSVFSESVLRTWPDELKSVPASSLALWVDPLDGTSEFTRGNLGSVTTLIGISVNGRATAGVIVRLVDRETFVGVVGVGVFRTCPGGAMEALSRPARVKSDVEDGLDICTTRTKSAPVVVAAFENLGPKTRTLKHGGAGRKFLDVLTGVADALVAVLSDALSGAITSLGEALLTTLGGNVTDAIGDPIEYNIYRKSTDRLTNGADPEHPYLNGYGLVASIRGRHFHYKVLLPAVYRAVAEHAPQFPLSVHNLSIFCCARLALLIQCDSRGWRVGESKDLKLTSPGCEIPVPGTASSVVPGALHMSSSDLEAFSLHAALGGPGYDAPFEPSTKRLKVGDSEDFKHKAFGDQLQSNDAARESVLPVIHDGSTLLARLLSSDVLRPGNGVYPSCDTRPTPSSTTSQLPSVLSGYASHRASTLTVPSLGLEPTLLSSFSPGQSSSAANVFTATIGRTRPRGHVGSGKLAGALNITTDDANGPVRVVRRAHGWVTVLRNGRRQATGPYRETVHQCVEDQKEVHRLRVERGMTKPEVMQLLEQMKHVTDPRSCIQKKPKKHDYFAPVGVRRMHKGFRASVRVSGREVYGPLRQEVADAACDRAEMMKYRHVVDAPGMRAFVKTLRDRVYPHHHVEQGSTVASSNMLENLVAISQPRDILEVPLSLV</sequence>
<evidence type="ECO:0000256" key="2">
    <source>
        <dbReference type="ARBA" id="ARBA00022671"/>
    </source>
</evidence>
<feature type="binding site" evidence="7">
    <location>
        <position position="93"/>
    </location>
    <ligand>
        <name>Mg(2+)</name>
        <dbReference type="ChEBI" id="CHEBI:18420"/>
        <label>2</label>
    </ligand>
</feature>
<comment type="similarity">
    <text evidence="1">Belongs to the inositol monophosphatase superfamily.</text>
</comment>
<feature type="binding site" evidence="7">
    <location>
        <position position="150"/>
    </location>
    <ligand>
        <name>Mg(2+)</name>
        <dbReference type="ChEBI" id="CHEBI:18420"/>
        <label>1</label>
        <note>catalytic</note>
    </ligand>
</feature>
<evidence type="ECO:0000256" key="7">
    <source>
        <dbReference type="PIRSR" id="PIRSR600760-2"/>
    </source>
</evidence>